<evidence type="ECO:0000313" key="1">
    <source>
        <dbReference type="EMBL" id="KAF8781748.1"/>
    </source>
</evidence>
<reference evidence="1" key="1">
    <citation type="journal article" date="2020" name="bioRxiv">
        <title>Chromosome-level reference genome of the European wasp spider Argiope bruennichi: a resource for studies on range expansion and evolutionary adaptation.</title>
        <authorList>
            <person name="Sheffer M.M."/>
            <person name="Hoppe A."/>
            <person name="Krehenwinkel H."/>
            <person name="Uhl G."/>
            <person name="Kuss A.W."/>
            <person name="Jensen L."/>
            <person name="Jensen C."/>
            <person name="Gillespie R.G."/>
            <person name="Hoff K.J."/>
            <person name="Prost S."/>
        </authorList>
    </citation>
    <scope>NUCLEOTIDE SEQUENCE</scope>
</reference>
<protein>
    <recommendedName>
        <fullName evidence="3">MATH domain-containing protein</fullName>
    </recommendedName>
</protein>
<dbReference type="SUPFAM" id="SSF49599">
    <property type="entry name" value="TRAF domain-like"/>
    <property type="match status" value="1"/>
</dbReference>
<dbReference type="Proteomes" id="UP000807504">
    <property type="component" value="Unassembled WGS sequence"/>
</dbReference>
<dbReference type="AlphaFoldDB" id="A0A8T0EYN5"/>
<sequence length="139" mass="16198">MAYLCDMFWELGEELSKQSWAMGEYIISPLIKKDGDQEWFLCFYPAGEEENPGSLVFSLERDDVDKRIRVKLQFHLCHFTIPVKSYTVECLFEQGESSFRCIIADVENLAKLNIFIPLSTLCVRVFLSVYDLKRGNYCN</sequence>
<evidence type="ECO:0008006" key="3">
    <source>
        <dbReference type="Google" id="ProtNLM"/>
    </source>
</evidence>
<keyword evidence="2" id="KW-1185">Reference proteome</keyword>
<accession>A0A8T0EYN5</accession>
<comment type="caution">
    <text evidence="1">The sequence shown here is derived from an EMBL/GenBank/DDBJ whole genome shotgun (WGS) entry which is preliminary data.</text>
</comment>
<name>A0A8T0EYN5_ARGBR</name>
<evidence type="ECO:0000313" key="2">
    <source>
        <dbReference type="Proteomes" id="UP000807504"/>
    </source>
</evidence>
<dbReference type="EMBL" id="JABXBU010001863">
    <property type="protein sequence ID" value="KAF8781748.1"/>
    <property type="molecule type" value="Genomic_DNA"/>
</dbReference>
<gene>
    <name evidence="1" type="ORF">HNY73_012113</name>
</gene>
<organism evidence="1 2">
    <name type="scientific">Argiope bruennichi</name>
    <name type="common">Wasp spider</name>
    <name type="synonym">Aranea bruennichi</name>
    <dbReference type="NCBI Taxonomy" id="94029"/>
    <lineage>
        <taxon>Eukaryota</taxon>
        <taxon>Metazoa</taxon>
        <taxon>Ecdysozoa</taxon>
        <taxon>Arthropoda</taxon>
        <taxon>Chelicerata</taxon>
        <taxon>Arachnida</taxon>
        <taxon>Araneae</taxon>
        <taxon>Araneomorphae</taxon>
        <taxon>Entelegynae</taxon>
        <taxon>Araneoidea</taxon>
        <taxon>Araneidae</taxon>
        <taxon>Argiope</taxon>
    </lineage>
</organism>
<reference evidence="1" key="2">
    <citation type="submission" date="2020-06" db="EMBL/GenBank/DDBJ databases">
        <authorList>
            <person name="Sheffer M."/>
        </authorList>
    </citation>
    <scope>NUCLEOTIDE SEQUENCE</scope>
</reference>
<proteinExistence type="predicted"/>